<protein>
    <recommendedName>
        <fullName evidence="5">CorA-like Mg2+ transporter</fullName>
    </recommendedName>
</protein>
<comment type="caution">
    <text evidence="3">The sequence shown here is derived from an EMBL/GenBank/DDBJ whole genome shotgun (WGS) entry which is preliminary data.</text>
</comment>
<keyword evidence="2" id="KW-0472">Membrane</keyword>
<dbReference type="AlphaFoldDB" id="A0A8H6IUJ4"/>
<feature type="region of interest" description="Disordered" evidence="1">
    <location>
        <begin position="658"/>
        <end position="682"/>
    </location>
</feature>
<evidence type="ECO:0000313" key="4">
    <source>
        <dbReference type="Proteomes" id="UP000652219"/>
    </source>
</evidence>
<reference evidence="3 4" key="1">
    <citation type="journal article" date="2020" name="Phytopathology">
        <title>Genome Sequence Resources of Colletotrichum truncatum, C. plurivorum, C. musicola, and C. sojae: Four Species Pathogenic to Soybean (Glycine max).</title>
        <authorList>
            <person name="Rogerio F."/>
            <person name="Boufleur T.R."/>
            <person name="Ciampi-Guillardi M."/>
            <person name="Sukno S.A."/>
            <person name="Thon M.R."/>
            <person name="Massola Junior N.S."/>
            <person name="Baroncelli R."/>
        </authorList>
    </citation>
    <scope>NUCLEOTIDE SEQUENCE [LARGE SCALE GENOMIC DNA]</scope>
    <source>
        <strain evidence="3 4">LFN0009</strain>
    </source>
</reference>
<name>A0A8H6IUJ4_9PEZI</name>
<feature type="transmembrane region" description="Helical" evidence="2">
    <location>
        <begin position="564"/>
        <end position="585"/>
    </location>
</feature>
<keyword evidence="4" id="KW-1185">Reference proteome</keyword>
<feature type="transmembrane region" description="Helical" evidence="2">
    <location>
        <begin position="531"/>
        <end position="557"/>
    </location>
</feature>
<evidence type="ECO:0008006" key="5">
    <source>
        <dbReference type="Google" id="ProtNLM"/>
    </source>
</evidence>
<gene>
    <name evidence="3" type="ORF">CSOJ01_12924</name>
</gene>
<evidence type="ECO:0000256" key="1">
    <source>
        <dbReference type="SAM" id="MobiDB-lite"/>
    </source>
</evidence>
<sequence>MFEPPIVEPAVTPRLLPSNDKTYEIDRPEAGSNAGPYSWPSRYFRRHYISLDWEDFPWIRRKDTETQAENDIVSCFRTDEDLKQDQCRIDSVLDICHDSTLKDLRNGTERCPRDKVALVIDSCIEDGKAKFRPGRGALSPAQLLQELLKERFSLNPATSNDMHAEGRLIYITDLDQWSIMSLAGSAPESLARQLCDLIFKYCCSRASIGVSFATDGPRTFSLEFSFPLRVWRSTKALMLDKRTKRSDGEPLRSSADFTYLRDLAGMDSNPETVDGVYASHISCLVSGYDQWRWTGLMLIETWFEEIADDPTRDMVSSYENDREDGMLLDPFSQGRDAMEKSLLFPRYHFMRTMQVRLTQCKDEWENLFFNIEKTITGTTRKHKAYLAEIQFAKTTGSVSDNQHFDDAEVGIINMKGSLREWVADIQETVDTGEIFMSTDVGYFLANDRHPGNLQDCLPHLTHIRKTFKELRQLQLRFERTLLLCDKILGDFEAARKVFVLKVKSQPADVKSPEATPTTPSPAPDPLSALTIMTWMVIVSQPVVLTATIFSADGIIAFERNWKNFVFTLICISAVFVLPVVPWLAWKLFRWLRCRPKNHKESSGCAADGAKEIVREAEGTCRQLVPRKPTMCTKIMGSMATRNRNPALIARAELVEKHGDVKKPTSASTREPREPPGPCQALPQMSSEDLATALELAGGNHSAAASVK</sequence>
<keyword evidence="2" id="KW-1133">Transmembrane helix</keyword>
<organism evidence="3 4">
    <name type="scientific">Colletotrichum sojae</name>
    <dbReference type="NCBI Taxonomy" id="2175907"/>
    <lineage>
        <taxon>Eukaryota</taxon>
        <taxon>Fungi</taxon>
        <taxon>Dikarya</taxon>
        <taxon>Ascomycota</taxon>
        <taxon>Pezizomycotina</taxon>
        <taxon>Sordariomycetes</taxon>
        <taxon>Hypocreomycetidae</taxon>
        <taxon>Glomerellales</taxon>
        <taxon>Glomerellaceae</taxon>
        <taxon>Colletotrichum</taxon>
        <taxon>Colletotrichum orchidearum species complex</taxon>
    </lineage>
</organism>
<feature type="region of interest" description="Disordered" evidence="1">
    <location>
        <begin position="1"/>
        <end position="31"/>
    </location>
</feature>
<accession>A0A8H6IUJ4</accession>
<proteinExistence type="predicted"/>
<evidence type="ECO:0000256" key="2">
    <source>
        <dbReference type="SAM" id="Phobius"/>
    </source>
</evidence>
<dbReference type="Proteomes" id="UP000652219">
    <property type="component" value="Unassembled WGS sequence"/>
</dbReference>
<keyword evidence="2" id="KW-0812">Transmembrane</keyword>
<evidence type="ECO:0000313" key="3">
    <source>
        <dbReference type="EMBL" id="KAF6797575.1"/>
    </source>
</evidence>
<dbReference type="EMBL" id="WIGN01000351">
    <property type="protein sequence ID" value="KAF6797575.1"/>
    <property type="molecule type" value="Genomic_DNA"/>
</dbReference>